<organism evidence="1 2">
    <name type="scientific">Helicobacter fennelliae MRY12-0050</name>
    <dbReference type="NCBI Taxonomy" id="1325130"/>
    <lineage>
        <taxon>Bacteria</taxon>
        <taxon>Pseudomonadati</taxon>
        <taxon>Campylobacterota</taxon>
        <taxon>Epsilonproteobacteria</taxon>
        <taxon>Campylobacterales</taxon>
        <taxon>Helicobacteraceae</taxon>
        <taxon>Helicobacter</taxon>
    </lineage>
</organism>
<accession>T1DWZ7</accession>
<evidence type="ECO:0000313" key="2">
    <source>
        <dbReference type="Proteomes" id="UP000018143"/>
    </source>
</evidence>
<proteinExistence type="predicted"/>
<dbReference type="Proteomes" id="UP000018143">
    <property type="component" value="Unassembled WGS sequence"/>
</dbReference>
<name>T1DWZ7_9HELI</name>
<dbReference type="STRING" id="1325130.HFN_1317"/>
<gene>
    <name evidence="1" type="ORF">HFN_1317</name>
</gene>
<reference evidence="1 2" key="1">
    <citation type="journal article" date="2013" name="Genome Announc.">
        <title>Draft Genome Sequence of Helicobacter fennelliae Strain MRY12-0050, Isolated from a Bacteremia Patient.</title>
        <authorList>
            <person name="Rimbara E."/>
            <person name="Matsui M."/>
            <person name="Mori S."/>
            <person name="Suzuki S."/>
            <person name="Suzuki M."/>
            <person name="Kim H."/>
            <person name="Sekizuka T."/>
            <person name="Kuroda M."/>
            <person name="Shibayama K."/>
        </authorList>
    </citation>
    <scope>NUCLEOTIDE SEQUENCE [LARGE SCALE GENOMIC DNA]</scope>
    <source>
        <strain evidence="1 2">MRY12-0050</strain>
    </source>
</reference>
<comment type="caution">
    <text evidence="1">The sequence shown here is derived from an EMBL/GenBank/DDBJ whole genome shotgun (WGS) entry which is preliminary data.</text>
</comment>
<protein>
    <submittedName>
        <fullName evidence="1">Uncharacterized protein</fullName>
    </submittedName>
</protein>
<dbReference type="AlphaFoldDB" id="T1DWZ7"/>
<keyword evidence="2" id="KW-1185">Reference proteome</keyword>
<evidence type="ECO:0000313" key="1">
    <source>
        <dbReference type="EMBL" id="GAD20073.1"/>
    </source>
</evidence>
<dbReference type="EMBL" id="BASD01000033">
    <property type="protein sequence ID" value="GAD20073.1"/>
    <property type="molecule type" value="Genomic_DNA"/>
</dbReference>
<sequence>MDIDKYFLTFLYFDTFCDSFCFVWDKHTNKLKIPNNLYAL</sequence>